<reference evidence="2 3" key="1">
    <citation type="journal article" date="2018" name="Int. J. Syst. Evol. Microbiol.">
        <title>Uliginosibacterium sediminicola sp. nov., isolated from freshwater sediment.</title>
        <authorList>
            <person name="Hwang W.M."/>
            <person name="Kim S.M."/>
            <person name="Kang K."/>
            <person name="Ahn T.Y."/>
        </authorList>
    </citation>
    <scope>NUCLEOTIDE SEQUENCE [LARGE SCALE GENOMIC DNA]</scope>
    <source>
        <strain evidence="2 3">M1-21</strain>
    </source>
</reference>
<dbReference type="Proteomes" id="UP001410394">
    <property type="component" value="Unassembled WGS sequence"/>
</dbReference>
<accession>A0ABU9Z131</accession>
<evidence type="ECO:0000313" key="2">
    <source>
        <dbReference type="EMBL" id="MEN3069642.1"/>
    </source>
</evidence>
<proteinExistence type="predicted"/>
<protein>
    <submittedName>
        <fullName evidence="2">Uncharacterized protein</fullName>
    </submittedName>
</protein>
<organism evidence="2 3">
    <name type="scientific">Uliginosibacterium sediminicola</name>
    <dbReference type="NCBI Taxonomy" id="2024550"/>
    <lineage>
        <taxon>Bacteria</taxon>
        <taxon>Pseudomonadati</taxon>
        <taxon>Pseudomonadota</taxon>
        <taxon>Betaproteobacteria</taxon>
        <taxon>Rhodocyclales</taxon>
        <taxon>Zoogloeaceae</taxon>
        <taxon>Uliginosibacterium</taxon>
    </lineage>
</organism>
<name>A0ABU9Z131_9RHOO</name>
<sequence length="477" mass="50175">MILQLLSALWLPTLLTLLAWLGGVIYFQQADVEPTPAELLGGFVLLPLALLLGYGLLRWSWRHMQARKQAAASADGSAATPAAAASTEDESRFLKLQLLLAELHTPAGDDAATLISAMQESSLRPALNLEQLDSEGLPLRMSMDAQLDTAAAQAWLDRHHTHTPHTLEPARLLRLLAMLDAPLEAAAEVLAQLPVPQVGEPRLSGDAQPQPVLPVHARLCVPEAARPIVAAYVRDKFAALPQAAVGLVQDLPAASGHTPDLLQVVDAFCQGSTREYADAVLLIVASDSLVDESSLAALEASNTLYTARTPLGKVPGEAAAVILAVAPALAARSPCDVLAQVHRVAAGVRQKPLSASGRVEASTLESLSALALQAARVEAAQIAALFSDCDHRANWQLEAASLISSSLPELDPVEQHLATGSALGNLGEAHAAVAMALAARHVAEHSNPVLLACMHDVQWRSLTTLSPPTQDVGMADS</sequence>
<keyword evidence="1" id="KW-0472">Membrane</keyword>
<dbReference type="RefSeq" id="WP_345920415.1">
    <property type="nucleotide sequence ID" value="NZ_JBDIVE010000008.1"/>
</dbReference>
<evidence type="ECO:0000313" key="3">
    <source>
        <dbReference type="Proteomes" id="UP001410394"/>
    </source>
</evidence>
<keyword evidence="1" id="KW-0812">Transmembrane</keyword>
<comment type="caution">
    <text evidence="2">The sequence shown here is derived from an EMBL/GenBank/DDBJ whole genome shotgun (WGS) entry which is preliminary data.</text>
</comment>
<keyword evidence="3" id="KW-1185">Reference proteome</keyword>
<dbReference type="EMBL" id="JBDIVE010000008">
    <property type="protein sequence ID" value="MEN3069642.1"/>
    <property type="molecule type" value="Genomic_DNA"/>
</dbReference>
<evidence type="ECO:0000256" key="1">
    <source>
        <dbReference type="SAM" id="Phobius"/>
    </source>
</evidence>
<keyword evidence="1" id="KW-1133">Transmembrane helix</keyword>
<feature type="transmembrane region" description="Helical" evidence="1">
    <location>
        <begin position="39"/>
        <end position="57"/>
    </location>
</feature>
<gene>
    <name evidence="2" type="ORF">ABDB84_14235</name>
</gene>